<sequence>MWEILLAALVLVGLCVIGLCLNIIFRKNGRFPETEISRNKEMRKRGIVCAKEEELRIWGRKNRKEHPTCSDLGCTDCSGCEIIDR</sequence>
<dbReference type="AlphaFoldDB" id="A0A9D9ERN4"/>
<comment type="caution">
    <text evidence="2">The sequence shown here is derived from an EMBL/GenBank/DDBJ whole genome shotgun (WGS) entry which is preliminary data.</text>
</comment>
<keyword evidence="1" id="KW-1133">Transmembrane helix</keyword>
<proteinExistence type="predicted"/>
<organism evidence="2 3">
    <name type="scientific">Candidatus Cryptobacteroides intestinavium</name>
    <dbReference type="NCBI Taxonomy" id="2840766"/>
    <lineage>
        <taxon>Bacteria</taxon>
        <taxon>Pseudomonadati</taxon>
        <taxon>Bacteroidota</taxon>
        <taxon>Bacteroidia</taxon>
        <taxon>Bacteroidales</taxon>
        <taxon>Candidatus Cryptobacteroides</taxon>
    </lineage>
</organism>
<protein>
    <submittedName>
        <fullName evidence="2">Uncharacterized protein</fullName>
    </submittedName>
</protein>
<name>A0A9D9ERN4_9BACT</name>
<evidence type="ECO:0000313" key="2">
    <source>
        <dbReference type="EMBL" id="MBO8452961.1"/>
    </source>
</evidence>
<accession>A0A9D9ERN4</accession>
<evidence type="ECO:0000313" key="3">
    <source>
        <dbReference type="Proteomes" id="UP000823661"/>
    </source>
</evidence>
<keyword evidence="1" id="KW-0472">Membrane</keyword>
<dbReference type="EMBL" id="JADIMI010000083">
    <property type="protein sequence ID" value="MBO8452961.1"/>
    <property type="molecule type" value="Genomic_DNA"/>
</dbReference>
<feature type="transmembrane region" description="Helical" evidence="1">
    <location>
        <begin position="6"/>
        <end position="25"/>
    </location>
</feature>
<keyword evidence="1" id="KW-0812">Transmembrane</keyword>
<reference evidence="2" key="2">
    <citation type="journal article" date="2021" name="PeerJ">
        <title>Extensive microbial diversity within the chicken gut microbiome revealed by metagenomics and culture.</title>
        <authorList>
            <person name="Gilroy R."/>
            <person name="Ravi A."/>
            <person name="Getino M."/>
            <person name="Pursley I."/>
            <person name="Horton D.L."/>
            <person name="Alikhan N.F."/>
            <person name="Baker D."/>
            <person name="Gharbi K."/>
            <person name="Hall N."/>
            <person name="Watson M."/>
            <person name="Adriaenssens E.M."/>
            <person name="Foster-Nyarko E."/>
            <person name="Jarju S."/>
            <person name="Secka A."/>
            <person name="Antonio M."/>
            <person name="Oren A."/>
            <person name="Chaudhuri R.R."/>
            <person name="La Ragione R."/>
            <person name="Hildebrand F."/>
            <person name="Pallen M.J."/>
        </authorList>
    </citation>
    <scope>NUCLEOTIDE SEQUENCE</scope>
    <source>
        <strain evidence="2">B1-20833</strain>
    </source>
</reference>
<gene>
    <name evidence="2" type="ORF">IAC06_08810</name>
</gene>
<reference evidence="2" key="1">
    <citation type="submission" date="2020-10" db="EMBL/GenBank/DDBJ databases">
        <authorList>
            <person name="Gilroy R."/>
        </authorList>
    </citation>
    <scope>NUCLEOTIDE SEQUENCE</scope>
    <source>
        <strain evidence="2">B1-20833</strain>
    </source>
</reference>
<dbReference type="Proteomes" id="UP000823661">
    <property type="component" value="Unassembled WGS sequence"/>
</dbReference>
<evidence type="ECO:0000256" key="1">
    <source>
        <dbReference type="SAM" id="Phobius"/>
    </source>
</evidence>